<dbReference type="EMBL" id="SOQW01000001">
    <property type="protein sequence ID" value="TDX94649.1"/>
    <property type="molecule type" value="Genomic_DNA"/>
</dbReference>
<evidence type="ECO:0000313" key="12">
    <source>
        <dbReference type="Proteomes" id="UP000295709"/>
    </source>
</evidence>
<dbReference type="Gene3D" id="3.40.1160.10">
    <property type="entry name" value="Acetylglutamate kinase-like"/>
    <property type="match status" value="1"/>
</dbReference>
<evidence type="ECO:0000256" key="2">
    <source>
        <dbReference type="ARBA" id="ARBA00010122"/>
    </source>
</evidence>
<dbReference type="SUPFAM" id="SSF55021">
    <property type="entry name" value="ACT-like"/>
    <property type="match status" value="1"/>
</dbReference>
<comment type="similarity">
    <text evidence="2 8">Belongs to the aspartokinase family.</text>
</comment>
<comment type="pathway">
    <text evidence="9">Amino-acid biosynthesis; L-methionine biosynthesis via de novo pathway; L-homoserine from L-aspartate: step 1/3.</text>
</comment>
<dbReference type="PANTHER" id="PTHR21499">
    <property type="entry name" value="ASPARTATE KINASE"/>
    <property type="match status" value="1"/>
</dbReference>
<proteinExistence type="inferred from homology"/>
<evidence type="ECO:0000256" key="9">
    <source>
        <dbReference type="RuleBase" id="RU004249"/>
    </source>
</evidence>
<evidence type="ECO:0000256" key="8">
    <source>
        <dbReference type="RuleBase" id="RU003448"/>
    </source>
</evidence>
<keyword evidence="4" id="KW-0547">Nucleotide-binding</keyword>
<dbReference type="InterPro" id="IPR001341">
    <property type="entry name" value="Asp_kinase"/>
</dbReference>
<comment type="pathway">
    <text evidence="1 9">Amino-acid biosynthesis; L-lysine biosynthesis via DAP pathway; (S)-tetrahydrodipicolinate from L-aspartate: step 1/4.</text>
</comment>
<comment type="pathway">
    <text evidence="9">Amino-acid biosynthesis; L-threonine biosynthesis; L-threonine from L-aspartate: step 1/5.</text>
</comment>
<dbReference type="NCBIfam" id="TIGR00657">
    <property type="entry name" value="asp_kinases"/>
    <property type="match status" value="1"/>
</dbReference>
<keyword evidence="3 8" id="KW-0808">Transferase</keyword>
<dbReference type="EC" id="2.7.2.4" evidence="8"/>
<keyword evidence="9" id="KW-0028">Amino-acid biosynthesis</keyword>
<keyword evidence="12" id="KW-1185">Reference proteome</keyword>
<evidence type="ECO:0000313" key="11">
    <source>
        <dbReference type="EMBL" id="TDX94649.1"/>
    </source>
</evidence>
<keyword evidence="5 8" id="KW-0418">Kinase</keyword>
<evidence type="ECO:0000256" key="7">
    <source>
        <dbReference type="ARBA" id="ARBA00047872"/>
    </source>
</evidence>
<dbReference type="InterPro" id="IPR045865">
    <property type="entry name" value="ACT-like_dom_sf"/>
</dbReference>
<dbReference type="Gene3D" id="1.20.120.1320">
    <property type="entry name" value="Aspartokinase, catalytic domain"/>
    <property type="match status" value="1"/>
</dbReference>
<dbReference type="InterPro" id="IPR001048">
    <property type="entry name" value="Asp/Glu/Uridylate_kinase"/>
</dbReference>
<dbReference type="SUPFAM" id="SSF53633">
    <property type="entry name" value="Carbamate kinase-like"/>
    <property type="match status" value="1"/>
</dbReference>
<gene>
    <name evidence="11" type="ORF">BCF50_0419</name>
</gene>
<dbReference type="InterPro" id="IPR036393">
    <property type="entry name" value="AceGlu_kinase-like_sf"/>
</dbReference>
<reference evidence="11 12" key="1">
    <citation type="submission" date="2019-03" db="EMBL/GenBank/DDBJ databases">
        <title>Genomic Encyclopedia of Archaeal and Bacterial Type Strains, Phase II (KMG-II): from individual species to whole genera.</title>
        <authorList>
            <person name="Goeker M."/>
        </authorList>
    </citation>
    <scope>NUCLEOTIDE SEQUENCE [LARGE SCALE GENOMIC DNA]</scope>
    <source>
        <strain evidence="11 12">DSM 15235</strain>
    </source>
</reference>
<sequence length="432" mass="49438">MTPIKFPYVLLSNNFIFNNLMKIFKFGGASVKDAEGVKNVSMVLESQGFSKCLLVISAMGKTTNELEKVVELYFKKDNYQTEIENIKQKHIEIAEGLFPEDHPVFAEINVFFDDIDSFLRRNKSPNYNFVYDQVVSCGEMISTKIVSEYLNEIQFTNQWLDARDYVKTDNSYREGVVDWSKTEEFISTLNPEICYVTQGFIGSDDNNFTVTLGREGSDYSAAIFAYCLNADAMTIWKDVPGVMTGDPRKFNDVTLLSNISYEEAIEMAYYGASVIHPKTLQPLQQKNIPFYVKSFVDPTKEGTKVGASDKNQSEESYILKENQTLLKISTRDFSFIAEDHMSLIFGYLSKYKIKVSLMQNSAISLALCLEDKFNTIDELNEELQKIFKTEVVKNVSLFTVRNAKMDKIDKFYQQKSVLLEQISKNTLQMVTQ</sequence>
<evidence type="ECO:0000256" key="3">
    <source>
        <dbReference type="ARBA" id="ARBA00022679"/>
    </source>
</evidence>
<evidence type="ECO:0000259" key="10">
    <source>
        <dbReference type="Pfam" id="PF00696"/>
    </source>
</evidence>
<comment type="catalytic activity">
    <reaction evidence="7 8">
        <text>L-aspartate + ATP = 4-phospho-L-aspartate + ADP</text>
        <dbReference type="Rhea" id="RHEA:23776"/>
        <dbReference type="ChEBI" id="CHEBI:29991"/>
        <dbReference type="ChEBI" id="CHEBI:30616"/>
        <dbReference type="ChEBI" id="CHEBI:57535"/>
        <dbReference type="ChEBI" id="CHEBI:456216"/>
        <dbReference type="EC" id="2.7.2.4"/>
    </reaction>
</comment>
<dbReference type="Proteomes" id="UP000295709">
    <property type="component" value="Unassembled WGS sequence"/>
</dbReference>
<dbReference type="InterPro" id="IPR042199">
    <property type="entry name" value="AsparK_Bifunc_asparK/hSer_DH"/>
</dbReference>
<comment type="caution">
    <text evidence="11">The sequence shown here is derived from an EMBL/GenBank/DDBJ whole genome shotgun (WGS) entry which is preliminary data.</text>
</comment>
<evidence type="ECO:0000256" key="1">
    <source>
        <dbReference type="ARBA" id="ARBA00004766"/>
    </source>
</evidence>
<evidence type="ECO:0000256" key="6">
    <source>
        <dbReference type="ARBA" id="ARBA00022840"/>
    </source>
</evidence>
<feature type="domain" description="Aspartate/glutamate/uridylate kinase" evidence="10">
    <location>
        <begin position="23"/>
        <end position="294"/>
    </location>
</feature>
<evidence type="ECO:0000256" key="4">
    <source>
        <dbReference type="ARBA" id="ARBA00022741"/>
    </source>
</evidence>
<evidence type="ECO:0000256" key="5">
    <source>
        <dbReference type="ARBA" id="ARBA00022777"/>
    </source>
</evidence>
<dbReference type="PANTHER" id="PTHR21499:SF59">
    <property type="entry name" value="ASPARTOKINASE"/>
    <property type="match status" value="1"/>
</dbReference>
<keyword evidence="6" id="KW-0067">ATP-binding</keyword>
<protein>
    <recommendedName>
        <fullName evidence="8">Aspartokinase</fullName>
        <ecNumber evidence="8">2.7.2.4</ecNumber>
    </recommendedName>
</protein>
<accession>A0ABY2FZ89</accession>
<dbReference type="GO" id="GO:0016301">
    <property type="term" value="F:kinase activity"/>
    <property type="evidence" value="ECO:0007669"/>
    <property type="project" value="UniProtKB-KW"/>
</dbReference>
<dbReference type="Pfam" id="PF00696">
    <property type="entry name" value="AA_kinase"/>
    <property type="match status" value="1"/>
</dbReference>
<name>A0ABY2FZ89_9FLAO</name>
<organism evidence="11 12">
    <name type="scientific">Chryseobacterium daecheongense</name>
    <dbReference type="NCBI Taxonomy" id="192389"/>
    <lineage>
        <taxon>Bacteria</taxon>
        <taxon>Pseudomonadati</taxon>
        <taxon>Bacteroidota</taxon>
        <taxon>Flavobacteriia</taxon>
        <taxon>Flavobacteriales</taxon>
        <taxon>Weeksellaceae</taxon>
        <taxon>Chryseobacterium group</taxon>
        <taxon>Chryseobacterium</taxon>
    </lineage>
</organism>